<evidence type="ECO:0000313" key="2">
    <source>
        <dbReference type="EMBL" id="TAX82574.1"/>
    </source>
</evidence>
<evidence type="ECO:0000313" key="6">
    <source>
        <dbReference type="Proteomes" id="UP000661163"/>
    </source>
</evidence>
<keyword evidence="4" id="KW-1185">Reference proteome</keyword>
<evidence type="ECO:0000313" key="1">
    <source>
        <dbReference type="EMBL" id="NEI53228.1"/>
    </source>
</evidence>
<evidence type="ECO:0000313" key="5">
    <source>
        <dbReference type="Proteomes" id="UP000291892"/>
    </source>
</evidence>
<accession>A0AAE8U337</accession>
<reference evidence="4 5" key="1">
    <citation type="submission" date="2019-02" db="EMBL/GenBank/DDBJ databases">
        <title>The genomic architecture of introgression among sibling species of bacteria.</title>
        <authorList>
            <person name="Cavassim M.I.A."/>
            <person name="Moeskjaer S."/>
            <person name="Moslemi C."/>
            <person name="Fields B."/>
            <person name="Bachmann A."/>
            <person name="Vilhjalmsson B."/>
            <person name="Schierup M.H."/>
            <person name="Young J.P.W."/>
            <person name="Andersen S.U."/>
        </authorList>
    </citation>
    <scope>NUCLEOTIDE SEQUENCE [LARGE SCALE GENOMIC DNA]</scope>
    <source>
        <strain evidence="2 4">SM141A</strain>
        <strain evidence="3 5">SM42</strain>
    </source>
</reference>
<dbReference type="AlphaFoldDB" id="A0AAE8U337"/>
<name>A0AAE8U337_9HYPH</name>
<gene>
    <name evidence="3" type="ORF">ELG94_17085</name>
    <name evidence="2" type="ORF">ELH98_16645</name>
    <name evidence="1" type="ORF">GR217_37210</name>
</gene>
<protein>
    <submittedName>
        <fullName evidence="3">Uncharacterized protein</fullName>
    </submittedName>
</protein>
<dbReference type="Proteomes" id="UP000291659">
    <property type="component" value="Unassembled WGS sequence"/>
</dbReference>
<dbReference type="EMBL" id="WUFC01000073">
    <property type="protein sequence ID" value="NEI53228.1"/>
    <property type="molecule type" value="Genomic_DNA"/>
</dbReference>
<dbReference type="EMBL" id="SIOX01000001">
    <property type="protein sequence ID" value="TAX82574.1"/>
    <property type="molecule type" value="Genomic_DNA"/>
</dbReference>
<proteinExistence type="predicted"/>
<organism evidence="3 5">
    <name type="scientific">Rhizobium ruizarguesonis</name>
    <dbReference type="NCBI Taxonomy" id="2081791"/>
    <lineage>
        <taxon>Bacteria</taxon>
        <taxon>Pseudomonadati</taxon>
        <taxon>Pseudomonadota</taxon>
        <taxon>Alphaproteobacteria</taxon>
        <taxon>Hyphomicrobiales</taxon>
        <taxon>Rhizobiaceae</taxon>
        <taxon>Rhizobium/Agrobacterium group</taxon>
        <taxon>Rhizobium</taxon>
    </lineage>
</organism>
<dbReference type="Proteomes" id="UP000291892">
    <property type="component" value="Unassembled WGS sequence"/>
</dbReference>
<dbReference type="RefSeq" id="WP_130655931.1">
    <property type="nucleotide sequence ID" value="NZ_CP071678.1"/>
</dbReference>
<dbReference type="EMBL" id="SIKX01000001">
    <property type="protein sequence ID" value="TBF19927.1"/>
    <property type="molecule type" value="Genomic_DNA"/>
</dbReference>
<evidence type="ECO:0000313" key="4">
    <source>
        <dbReference type="Proteomes" id="UP000291659"/>
    </source>
</evidence>
<sequence>MKRMLPLLPAAVRGRRLFLNPPYLLSGLQDLGSVAKSACGEEHYLPVSGVSDPGIVMMISAAV</sequence>
<reference evidence="1 6" key="2">
    <citation type="submission" date="2019-12" db="EMBL/GenBank/DDBJ databases">
        <title>Rhizobium genotypes associated with high levels of biological nitrogen fixation by grain legumes in a temperate-maritime cropping system.</title>
        <authorList>
            <person name="Maluk M."/>
            <person name="Francesc Ferrando Molina F."/>
            <person name="Lopez Del Egido L."/>
            <person name="Lafos M."/>
            <person name="Langarica-Fuentes A."/>
            <person name="Gebre Yohannes G."/>
            <person name="Young M.W."/>
            <person name="Martin P."/>
            <person name="Gantlett R."/>
            <person name="Kenicer G."/>
            <person name="Hawes C."/>
            <person name="Begg G.S."/>
            <person name="Quilliam R.S."/>
            <person name="Squire G.R."/>
            <person name="Poole P.S."/>
            <person name="Young P.W."/>
            <person name="Iannetta P.M."/>
            <person name="James E.K."/>
        </authorList>
    </citation>
    <scope>NUCLEOTIDE SEQUENCE [LARGE SCALE GENOMIC DNA]</scope>
    <source>
        <strain evidence="1 6">JHI985</strain>
    </source>
</reference>
<comment type="caution">
    <text evidence="3">The sequence shown here is derived from an EMBL/GenBank/DDBJ whole genome shotgun (WGS) entry which is preliminary data.</text>
</comment>
<evidence type="ECO:0000313" key="3">
    <source>
        <dbReference type="EMBL" id="TBF19927.1"/>
    </source>
</evidence>
<dbReference type="GeneID" id="84670973"/>
<dbReference type="Proteomes" id="UP000661163">
    <property type="component" value="Unassembled WGS sequence"/>
</dbReference>